<name>A4S398_OSTLU</name>
<reference evidence="1 2" key="1">
    <citation type="journal article" date="2007" name="Proc. Natl. Acad. Sci. U.S.A.">
        <title>The tiny eukaryote Ostreococcus provides genomic insights into the paradox of plankton speciation.</title>
        <authorList>
            <person name="Palenik B."/>
            <person name="Grimwood J."/>
            <person name="Aerts A."/>
            <person name="Rouze P."/>
            <person name="Salamov A."/>
            <person name="Putnam N."/>
            <person name="Dupont C."/>
            <person name="Jorgensen R."/>
            <person name="Derelle E."/>
            <person name="Rombauts S."/>
            <person name="Zhou K."/>
            <person name="Otillar R."/>
            <person name="Merchant S.S."/>
            <person name="Podell S."/>
            <person name="Gaasterland T."/>
            <person name="Napoli C."/>
            <person name="Gendler K."/>
            <person name="Manuell A."/>
            <person name="Tai V."/>
            <person name="Vallon O."/>
            <person name="Piganeau G."/>
            <person name="Jancek S."/>
            <person name="Heijde M."/>
            <person name="Jabbari K."/>
            <person name="Bowler C."/>
            <person name="Lohr M."/>
            <person name="Robbens S."/>
            <person name="Werner G."/>
            <person name="Dubchak I."/>
            <person name="Pazour G.J."/>
            <person name="Ren Q."/>
            <person name="Paulsen I."/>
            <person name="Delwiche C."/>
            <person name="Schmutz J."/>
            <person name="Rokhsar D."/>
            <person name="Van de Peer Y."/>
            <person name="Moreau H."/>
            <person name="Grigoriev I.V."/>
        </authorList>
    </citation>
    <scope>NUCLEOTIDE SEQUENCE [LARGE SCALE GENOMIC DNA]</scope>
    <source>
        <strain evidence="1 2">CCE9901</strain>
    </source>
</reference>
<accession>A4S398</accession>
<dbReference type="HOGENOM" id="CLU_714540_0_0_1"/>
<evidence type="ECO:0000313" key="1">
    <source>
        <dbReference type="EMBL" id="ABO98174.1"/>
    </source>
</evidence>
<dbReference type="KEGG" id="olu:OSTLU_93311"/>
<organism evidence="1 2">
    <name type="scientific">Ostreococcus lucimarinus (strain CCE9901)</name>
    <dbReference type="NCBI Taxonomy" id="436017"/>
    <lineage>
        <taxon>Eukaryota</taxon>
        <taxon>Viridiplantae</taxon>
        <taxon>Chlorophyta</taxon>
        <taxon>Mamiellophyceae</taxon>
        <taxon>Mamiellales</taxon>
        <taxon>Bathycoccaceae</taxon>
        <taxon>Ostreococcus</taxon>
    </lineage>
</organism>
<dbReference type="Proteomes" id="UP000001568">
    <property type="component" value="Chromosome 10"/>
</dbReference>
<dbReference type="RefSeq" id="XP_001419881.1">
    <property type="nucleotide sequence ID" value="XM_001419844.1"/>
</dbReference>
<dbReference type="AlphaFoldDB" id="A4S398"/>
<evidence type="ECO:0000313" key="2">
    <source>
        <dbReference type="Proteomes" id="UP000001568"/>
    </source>
</evidence>
<keyword evidence="2" id="KW-1185">Reference proteome</keyword>
<dbReference type="EMBL" id="CP000590">
    <property type="protein sequence ID" value="ABO98174.1"/>
    <property type="molecule type" value="Genomic_DNA"/>
</dbReference>
<protein>
    <submittedName>
        <fullName evidence="1">Uncharacterized protein</fullName>
    </submittedName>
</protein>
<sequence length="387" mass="43119">MFVLISQIDTVLLPRLGERCRTADFTYNAGSAFELRDGRVRRYERCLAPPCSYTLPGGNYFLELIFKTFHLLLHARFLLTFDFSTDQTGLYGRAGVRISVEAFVTYDALPICDSWCVLISWWWCVPCTGVVAQTIATIGGCAPYQSQCGGSLVVFVTDAGEVRFGVQTFMDSYNNLPLSLGGGLRIVDVSVPGKGFFARDGIAFKVLCTYDGVSNTTKIYINDKLRGIADPFVMGQFLFRPFHNVSGNLHEKITIGNSMHSAASATNTLTDFQGMHETSNGTPDTRDGTLPAIGQFATYDASPLFDGSPTTQYFLPWRGTIHEVYVYFDNGLYQGIRYPSTCVHLEPVEPEADDFSDFVTRRRRLHETPVSRVRVGPRRRSDIRATS</sequence>
<dbReference type="Gramene" id="ABO98174">
    <property type="protein sequence ID" value="ABO98174"/>
    <property type="gene ID" value="OSTLU_93311"/>
</dbReference>
<gene>
    <name evidence="1" type="ORF">OSTLU_93311</name>
</gene>
<dbReference type="GeneID" id="5004230"/>
<proteinExistence type="predicted"/>
<dbReference type="OrthoDB" id="286301at2759"/>